<comment type="caution">
    <text evidence="2">The sequence shown here is derived from an EMBL/GenBank/DDBJ whole genome shotgun (WGS) entry which is preliminary data.</text>
</comment>
<proteinExistence type="predicted"/>
<gene>
    <name evidence="2" type="ORF">V9T40_013117</name>
</gene>
<evidence type="ECO:0000313" key="3">
    <source>
        <dbReference type="Proteomes" id="UP001367676"/>
    </source>
</evidence>
<dbReference type="EMBL" id="JBBCAQ010000018">
    <property type="protein sequence ID" value="KAK7595292.1"/>
    <property type="molecule type" value="Genomic_DNA"/>
</dbReference>
<feature type="region of interest" description="Disordered" evidence="1">
    <location>
        <begin position="1"/>
        <end position="61"/>
    </location>
</feature>
<evidence type="ECO:0000313" key="2">
    <source>
        <dbReference type="EMBL" id="KAK7595292.1"/>
    </source>
</evidence>
<sequence>MNMDTVRHQVESESERERERDPRVTIDERLDAGPDLGGGKCGQCPRASTNKGPPPLPLATAPAVASPRKFIVAHPSPPTHAIA</sequence>
<feature type="compositionally biased region" description="Basic and acidic residues" evidence="1">
    <location>
        <begin position="1"/>
        <end position="32"/>
    </location>
</feature>
<organism evidence="2 3">
    <name type="scientific">Parthenolecanium corni</name>
    <dbReference type="NCBI Taxonomy" id="536013"/>
    <lineage>
        <taxon>Eukaryota</taxon>
        <taxon>Metazoa</taxon>
        <taxon>Ecdysozoa</taxon>
        <taxon>Arthropoda</taxon>
        <taxon>Hexapoda</taxon>
        <taxon>Insecta</taxon>
        <taxon>Pterygota</taxon>
        <taxon>Neoptera</taxon>
        <taxon>Paraneoptera</taxon>
        <taxon>Hemiptera</taxon>
        <taxon>Sternorrhyncha</taxon>
        <taxon>Coccoidea</taxon>
        <taxon>Coccidae</taxon>
        <taxon>Parthenolecanium</taxon>
    </lineage>
</organism>
<evidence type="ECO:0000256" key="1">
    <source>
        <dbReference type="SAM" id="MobiDB-lite"/>
    </source>
</evidence>
<dbReference type="Proteomes" id="UP001367676">
    <property type="component" value="Unassembled WGS sequence"/>
</dbReference>
<reference evidence="2 3" key="1">
    <citation type="submission" date="2024-03" db="EMBL/GenBank/DDBJ databases">
        <title>Adaptation during the transition from Ophiocordyceps entomopathogen to insect associate is accompanied by gene loss and intensified selection.</title>
        <authorList>
            <person name="Ward C.M."/>
            <person name="Onetto C.A."/>
            <person name="Borneman A.R."/>
        </authorList>
    </citation>
    <scope>NUCLEOTIDE SEQUENCE [LARGE SCALE GENOMIC DNA]</scope>
    <source>
        <strain evidence="2">AWRI1</strain>
        <tissue evidence="2">Single Adult Female</tissue>
    </source>
</reference>
<protein>
    <submittedName>
        <fullName evidence="2">Uncharacterized protein</fullName>
    </submittedName>
</protein>
<keyword evidence="3" id="KW-1185">Reference proteome</keyword>
<dbReference type="AlphaFoldDB" id="A0AAN9TJ96"/>
<accession>A0AAN9TJ96</accession>
<name>A0AAN9TJ96_9HEMI</name>